<evidence type="ECO:0000313" key="3">
    <source>
        <dbReference type="Proteomes" id="UP001487740"/>
    </source>
</evidence>
<reference evidence="2 3" key="1">
    <citation type="submission" date="2023-03" db="EMBL/GenBank/DDBJ databases">
        <title>High-quality genome of Scylla paramamosain provides insights in environmental adaptation.</title>
        <authorList>
            <person name="Zhang L."/>
        </authorList>
    </citation>
    <scope>NUCLEOTIDE SEQUENCE [LARGE SCALE GENOMIC DNA]</scope>
    <source>
        <strain evidence="2">LZ_2023a</strain>
        <tissue evidence="2">Muscle</tissue>
    </source>
</reference>
<dbReference type="AlphaFoldDB" id="A0AAW0SIM7"/>
<evidence type="ECO:0000256" key="1">
    <source>
        <dbReference type="SAM" id="MobiDB-lite"/>
    </source>
</evidence>
<feature type="compositionally biased region" description="Basic residues" evidence="1">
    <location>
        <begin position="44"/>
        <end position="55"/>
    </location>
</feature>
<gene>
    <name evidence="2" type="ORF">O3P69_012538</name>
</gene>
<keyword evidence="3" id="KW-1185">Reference proteome</keyword>
<proteinExistence type="predicted"/>
<dbReference type="EMBL" id="JARAKH010000223">
    <property type="protein sequence ID" value="KAK8374769.1"/>
    <property type="molecule type" value="Genomic_DNA"/>
</dbReference>
<name>A0AAW0SIM7_SCYPA</name>
<protein>
    <submittedName>
        <fullName evidence="2">Uncharacterized protein</fullName>
    </submittedName>
</protein>
<accession>A0AAW0SIM7</accession>
<dbReference type="Proteomes" id="UP001487740">
    <property type="component" value="Unassembled WGS sequence"/>
</dbReference>
<sequence>MSSVILMRRSIGRQVPRLSEEWRGEGEGNGGVGGTWRRGEKATRHGRTISVKRKPPPVLEGGYPSGMRFLRSRKLYYWRGAIFKCGVCVVGSCTIEGRQYSCFLVRRVSGRV</sequence>
<comment type="caution">
    <text evidence="2">The sequence shown here is derived from an EMBL/GenBank/DDBJ whole genome shotgun (WGS) entry which is preliminary data.</text>
</comment>
<feature type="region of interest" description="Disordered" evidence="1">
    <location>
        <begin position="20"/>
        <end position="57"/>
    </location>
</feature>
<feature type="compositionally biased region" description="Gly residues" evidence="1">
    <location>
        <begin position="27"/>
        <end position="36"/>
    </location>
</feature>
<organism evidence="2 3">
    <name type="scientific">Scylla paramamosain</name>
    <name type="common">Mud crab</name>
    <dbReference type="NCBI Taxonomy" id="85552"/>
    <lineage>
        <taxon>Eukaryota</taxon>
        <taxon>Metazoa</taxon>
        <taxon>Ecdysozoa</taxon>
        <taxon>Arthropoda</taxon>
        <taxon>Crustacea</taxon>
        <taxon>Multicrustacea</taxon>
        <taxon>Malacostraca</taxon>
        <taxon>Eumalacostraca</taxon>
        <taxon>Eucarida</taxon>
        <taxon>Decapoda</taxon>
        <taxon>Pleocyemata</taxon>
        <taxon>Brachyura</taxon>
        <taxon>Eubrachyura</taxon>
        <taxon>Portunoidea</taxon>
        <taxon>Portunidae</taxon>
        <taxon>Portuninae</taxon>
        <taxon>Scylla</taxon>
    </lineage>
</organism>
<evidence type="ECO:0000313" key="2">
    <source>
        <dbReference type="EMBL" id="KAK8374769.1"/>
    </source>
</evidence>